<evidence type="ECO:0000256" key="3">
    <source>
        <dbReference type="ARBA" id="ARBA00022490"/>
    </source>
</evidence>
<dbReference type="GeneTree" id="ENSGT00390000006200"/>
<keyword evidence="6" id="KW-0694">RNA-binding</keyword>
<gene>
    <name evidence="13" type="primary">RO60</name>
    <name evidence="13" type="synonym">ro60</name>
</gene>
<comment type="subcellular location">
    <subcellularLocation>
        <location evidence="1">Cytoplasm</location>
    </subcellularLocation>
</comment>
<dbReference type="AlphaFoldDB" id="A0A8C9RNL7"/>
<evidence type="ECO:0000256" key="7">
    <source>
        <dbReference type="ARBA" id="ARBA00023274"/>
    </source>
</evidence>
<evidence type="ECO:0000256" key="2">
    <source>
        <dbReference type="ARBA" id="ARBA00007814"/>
    </source>
</evidence>
<dbReference type="PANTHER" id="PTHR14202:SF0">
    <property type="entry name" value="RNA-BINDING PROTEIN RO60"/>
    <property type="match status" value="1"/>
</dbReference>
<dbReference type="GO" id="GO:0003723">
    <property type="term" value="F:RNA binding"/>
    <property type="evidence" value="ECO:0007669"/>
    <property type="project" value="UniProtKB-KW"/>
</dbReference>
<evidence type="ECO:0000256" key="6">
    <source>
        <dbReference type="ARBA" id="ARBA00022884"/>
    </source>
</evidence>
<feature type="region of interest" description="Disordered" evidence="11">
    <location>
        <begin position="1"/>
        <end position="22"/>
    </location>
</feature>
<dbReference type="InterPro" id="IPR036465">
    <property type="entry name" value="vWFA_dom_sf"/>
</dbReference>
<dbReference type="Proteomes" id="UP000694397">
    <property type="component" value="Chromosome 3"/>
</dbReference>
<dbReference type="PROSITE" id="PS50988">
    <property type="entry name" value="TROVE"/>
    <property type="match status" value="1"/>
</dbReference>
<dbReference type="Pfam" id="PF05731">
    <property type="entry name" value="TROVE"/>
    <property type="match status" value="1"/>
</dbReference>
<dbReference type="PANTHER" id="PTHR14202">
    <property type="entry name" value="60 KDA RIBONUCLEOPROTEIN SSA/RO"/>
    <property type="match status" value="1"/>
</dbReference>
<dbReference type="KEGG" id="sfm:108935033"/>
<evidence type="ECO:0000259" key="12">
    <source>
        <dbReference type="PROSITE" id="PS50988"/>
    </source>
</evidence>
<evidence type="ECO:0000256" key="1">
    <source>
        <dbReference type="ARBA" id="ARBA00004496"/>
    </source>
</evidence>
<evidence type="ECO:0000256" key="4">
    <source>
        <dbReference type="ARBA" id="ARBA00022723"/>
    </source>
</evidence>
<protein>
    <recommendedName>
        <fullName evidence="8">RNA-binding protein RO60</fullName>
    </recommendedName>
    <alternativeName>
        <fullName evidence="9">60 kDa SS-A/Ro ribonucleoprotein</fullName>
    </alternativeName>
    <alternativeName>
        <fullName evidence="10">TROVE domain family member 2</fullName>
    </alternativeName>
</protein>
<dbReference type="InterPro" id="IPR037214">
    <property type="entry name" value="TROVE_dom_sf"/>
</dbReference>
<dbReference type="FunFam" id="3.40.50.410:FF:000040">
    <property type="entry name" value="60 kDa SS-A/Ro ribonucleoprotein isoform X1"/>
    <property type="match status" value="1"/>
</dbReference>
<dbReference type="InterPro" id="IPR056800">
    <property type="entry name" value="vWA_Ro60"/>
</dbReference>
<evidence type="ECO:0000256" key="11">
    <source>
        <dbReference type="SAM" id="MobiDB-lite"/>
    </source>
</evidence>
<dbReference type="GO" id="GO:1990904">
    <property type="term" value="C:ribonucleoprotein complex"/>
    <property type="evidence" value="ECO:0007669"/>
    <property type="project" value="UniProtKB-KW"/>
</dbReference>
<dbReference type="CTD" id="6738"/>
<dbReference type="GO" id="GO:0046872">
    <property type="term" value="F:metal ion binding"/>
    <property type="evidence" value="ECO:0007669"/>
    <property type="project" value="UniProtKB-KW"/>
</dbReference>
<reference evidence="13" key="3">
    <citation type="submission" date="2025-09" db="UniProtKB">
        <authorList>
            <consortium name="Ensembl"/>
        </authorList>
    </citation>
    <scope>IDENTIFICATION</scope>
</reference>
<name>A0A8C9RNL7_SCLFO</name>
<keyword evidence="3" id="KW-0963">Cytoplasm</keyword>
<dbReference type="GO" id="GO:0030030">
    <property type="term" value="P:cell projection organization"/>
    <property type="evidence" value="ECO:0007669"/>
    <property type="project" value="UniProtKB-KW"/>
</dbReference>
<dbReference type="InterPro" id="IPR008858">
    <property type="entry name" value="TROVE_dom"/>
</dbReference>
<dbReference type="InterPro" id="IPR040322">
    <property type="entry name" value="TROVE2"/>
</dbReference>
<evidence type="ECO:0000256" key="9">
    <source>
        <dbReference type="ARBA" id="ARBA00078397"/>
    </source>
</evidence>
<reference evidence="13" key="2">
    <citation type="submission" date="2025-08" db="UniProtKB">
        <authorList>
            <consortium name="Ensembl"/>
        </authorList>
    </citation>
    <scope>IDENTIFICATION</scope>
</reference>
<proteinExistence type="inferred from homology"/>
<dbReference type="RefSeq" id="XP_018608799.1">
    <property type="nucleotide sequence ID" value="XM_018753283.2"/>
</dbReference>
<dbReference type="Pfam" id="PF25045">
    <property type="entry name" value="vWA_Ro60"/>
    <property type="match status" value="1"/>
</dbReference>
<keyword evidence="7" id="KW-0687">Ribonucleoprotein</keyword>
<dbReference type="FunFam" id="3.40.50.410:FF:000033">
    <property type="entry name" value="60 kDa SS-A/Ro ribonucleoprotein"/>
    <property type="match status" value="1"/>
</dbReference>
<feature type="domain" description="TROVE" evidence="12">
    <location>
        <begin position="20"/>
        <end position="373"/>
    </location>
</feature>
<evidence type="ECO:0000313" key="13">
    <source>
        <dbReference type="Ensembl" id="ENSSFOP00015018682.1"/>
    </source>
</evidence>
<keyword evidence="5" id="KW-0970">Cilium biogenesis/degradation</keyword>
<dbReference type="SUPFAM" id="SSF53300">
    <property type="entry name" value="vWA-like"/>
    <property type="match status" value="1"/>
</dbReference>
<dbReference type="Gene3D" id="3.40.50.410">
    <property type="entry name" value="von Willebrand factor, type A domain"/>
    <property type="match status" value="2"/>
</dbReference>
<sequence length="543" mass="59873">METTDCSVTKTSPSSSQGQVQCPQVGDPLEVTDMTRLRRFLCFGSEGNTYSVKEQQLGMANALVLIRLIEDGQGCEVVEEIKKFSQEGRAAKTNPAIFALAVCSQHKDAKTKQAAFEAVKEVCHLATHLFSFVQFRKDLKEGMKCGMWGRALRKAVSDWYNEKDAMTLALAVTKYKQRIGWSHKDLLRLSHMKPANEAIAVINKYITKGWKEVQAMYSNKENSDEIAKVLQYLEAVEKAKHSPDEMEVIHLIEEHGLEPEQLLTNHLKSKEVRKTLLKEMPVSLLLRNLGKMTSDKVLQPGTSDSVLVCETLQNESALKKAKVHPFHILVALQTYQKGQGNRGKVKWETDDAILQALDIAFSKCFVNVEPTGKRFVLGVDVSTAVSSTVLGSYVSTTATAAVMSMVIARTEMDFQILAFSEGAVVPCAITADMSLAQVTAELIKTPGGETDCALPILWATEEEKPADVFIVFTNNLTVVGKVHPTEALKMHRQKMGVSSKLIVCGLTSNGFTIADPEDRGMLDICGFDSGALRVIHSFVLDLI</sequence>
<evidence type="ECO:0000313" key="14">
    <source>
        <dbReference type="Proteomes" id="UP000694397"/>
    </source>
</evidence>
<accession>A0A8C9RNL7</accession>
<organism evidence="13 14">
    <name type="scientific">Scleropages formosus</name>
    <name type="common">Asian bonytongue</name>
    <name type="synonym">Osteoglossum formosum</name>
    <dbReference type="NCBI Taxonomy" id="113540"/>
    <lineage>
        <taxon>Eukaryota</taxon>
        <taxon>Metazoa</taxon>
        <taxon>Chordata</taxon>
        <taxon>Craniata</taxon>
        <taxon>Vertebrata</taxon>
        <taxon>Euteleostomi</taxon>
        <taxon>Actinopterygii</taxon>
        <taxon>Neopterygii</taxon>
        <taxon>Teleostei</taxon>
        <taxon>Osteoglossocephala</taxon>
        <taxon>Osteoglossomorpha</taxon>
        <taxon>Osteoglossiformes</taxon>
        <taxon>Osteoglossidae</taxon>
        <taxon>Scleropages</taxon>
    </lineage>
</organism>
<evidence type="ECO:0000256" key="8">
    <source>
        <dbReference type="ARBA" id="ARBA00068479"/>
    </source>
</evidence>
<evidence type="ECO:0000256" key="5">
    <source>
        <dbReference type="ARBA" id="ARBA00022794"/>
    </source>
</evidence>
<dbReference type="OrthoDB" id="6098064at2759"/>
<evidence type="ECO:0000256" key="10">
    <source>
        <dbReference type="ARBA" id="ARBA00083444"/>
    </source>
</evidence>
<comment type="similarity">
    <text evidence="2">Belongs to the Ro 60 kDa family.</text>
</comment>
<keyword evidence="4" id="KW-0479">Metal-binding</keyword>
<dbReference type="Ensembl" id="ENSSFOT00015018895.2">
    <property type="protein sequence ID" value="ENSSFOP00015018682.1"/>
    <property type="gene ID" value="ENSSFOG00015011990.2"/>
</dbReference>
<dbReference type="GeneID" id="108935033"/>
<dbReference type="GO" id="GO:0005737">
    <property type="term" value="C:cytoplasm"/>
    <property type="evidence" value="ECO:0007669"/>
    <property type="project" value="UniProtKB-SubCell"/>
</dbReference>
<reference evidence="13 14" key="1">
    <citation type="submission" date="2019-04" db="EMBL/GenBank/DDBJ databases">
        <authorList>
            <consortium name="Wellcome Sanger Institute Data Sharing"/>
        </authorList>
    </citation>
    <scope>NUCLEOTIDE SEQUENCE [LARGE SCALE GENOMIC DNA]</scope>
</reference>
<dbReference type="SUPFAM" id="SSF140864">
    <property type="entry name" value="TROVE domain-like"/>
    <property type="match status" value="1"/>
</dbReference>
<keyword evidence="14" id="KW-1185">Reference proteome</keyword>